<gene>
    <name evidence="2" type="ORF">KI387_025719</name>
</gene>
<name>A0AA38KYU7_TAXCH</name>
<sequence>NQTSDNLNKSQLHVADNTRSKKQQLGIVDPSPPMQNLPLKEKQSADFNGSISMASSRGSIPQTKNMRYKESLPSKVPIPTVEQTRRESFAPLMHKYA</sequence>
<proteinExistence type="predicted"/>
<organism evidence="2 3">
    <name type="scientific">Taxus chinensis</name>
    <name type="common">Chinese yew</name>
    <name type="synonym">Taxus wallichiana var. chinensis</name>
    <dbReference type="NCBI Taxonomy" id="29808"/>
    <lineage>
        <taxon>Eukaryota</taxon>
        <taxon>Viridiplantae</taxon>
        <taxon>Streptophyta</taxon>
        <taxon>Embryophyta</taxon>
        <taxon>Tracheophyta</taxon>
        <taxon>Spermatophyta</taxon>
        <taxon>Pinopsida</taxon>
        <taxon>Pinidae</taxon>
        <taxon>Conifers II</taxon>
        <taxon>Cupressales</taxon>
        <taxon>Taxaceae</taxon>
        <taxon>Taxus</taxon>
    </lineage>
</organism>
<evidence type="ECO:0000313" key="3">
    <source>
        <dbReference type="Proteomes" id="UP000824469"/>
    </source>
</evidence>
<keyword evidence="3" id="KW-1185">Reference proteome</keyword>
<comment type="caution">
    <text evidence="2">The sequence shown here is derived from an EMBL/GenBank/DDBJ whole genome shotgun (WGS) entry which is preliminary data.</text>
</comment>
<feature type="non-terminal residue" evidence="2">
    <location>
        <position position="1"/>
    </location>
</feature>
<feature type="non-terminal residue" evidence="2">
    <location>
        <position position="97"/>
    </location>
</feature>
<dbReference type="AlphaFoldDB" id="A0AA38KYU7"/>
<evidence type="ECO:0000313" key="2">
    <source>
        <dbReference type="EMBL" id="KAH9310684.1"/>
    </source>
</evidence>
<reference evidence="2 3" key="1">
    <citation type="journal article" date="2021" name="Nat. Plants">
        <title>The Taxus genome provides insights into paclitaxel biosynthesis.</title>
        <authorList>
            <person name="Xiong X."/>
            <person name="Gou J."/>
            <person name="Liao Q."/>
            <person name="Li Y."/>
            <person name="Zhou Q."/>
            <person name="Bi G."/>
            <person name="Li C."/>
            <person name="Du R."/>
            <person name="Wang X."/>
            <person name="Sun T."/>
            <person name="Guo L."/>
            <person name="Liang H."/>
            <person name="Lu P."/>
            <person name="Wu Y."/>
            <person name="Zhang Z."/>
            <person name="Ro D.K."/>
            <person name="Shang Y."/>
            <person name="Huang S."/>
            <person name="Yan J."/>
        </authorList>
    </citation>
    <scope>NUCLEOTIDE SEQUENCE [LARGE SCALE GENOMIC DNA]</scope>
    <source>
        <strain evidence="2">Ta-2019</strain>
    </source>
</reference>
<dbReference type="EMBL" id="JAHRHJ020000006">
    <property type="protein sequence ID" value="KAH9310684.1"/>
    <property type="molecule type" value="Genomic_DNA"/>
</dbReference>
<feature type="compositionally biased region" description="Polar residues" evidence="1">
    <location>
        <begin position="1"/>
        <end position="11"/>
    </location>
</feature>
<feature type="compositionally biased region" description="Polar residues" evidence="1">
    <location>
        <begin position="45"/>
        <end position="65"/>
    </location>
</feature>
<dbReference type="Proteomes" id="UP000824469">
    <property type="component" value="Unassembled WGS sequence"/>
</dbReference>
<feature type="region of interest" description="Disordered" evidence="1">
    <location>
        <begin position="1"/>
        <end position="83"/>
    </location>
</feature>
<accession>A0AA38KYU7</accession>
<evidence type="ECO:0000256" key="1">
    <source>
        <dbReference type="SAM" id="MobiDB-lite"/>
    </source>
</evidence>
<protein>
    <submittedName>
        <fullName evidence="2">Uncharacterized protein</fullName>
    </submittedName>
</protein>